<proteinExistence type="predicted"/>
<dbReference type="EMBL" id="GBRH01194484">
    <property type="protein sequence ID" value="JAE03412.1"/>
    <property type="molecule type" value="Transcribed_RNA"/>
</dbReference>
<accession>A0A0A9ETI3</accession>
<reference evidence="1" key="1">
    <citation type="submission" date="2014-09" db="EMBL/GenBank/DDBJ databases">
        <authorList>
            <person name="Magalhaes I.L.F."/>
            <person name="Oliveira U."/>
            <person name="Santos F.R."/>
            <person name="Vidigal T.H.D.A."/>
            <person name="Brescovit A.D."/>
            <person name="Santos A.J."/>
        </authorList>
    </citation>
    <scope>NUCLEOTIDE SEQUENCE</scope>
    <source>
        <tissue evidence="1">Shoot tissue taken approximately 20 cm above the soil surface</tissue>
    </source>
</reference>
<name>A0A0A9ETI3_ARUDO</name>
<protein>
    <submittedName>
        <fullName evidence="1">Uncharacterized protein</fullName>
    </submittedName>
</protein>
<organism evidence="1">
    <name type="scientific">Arundo donax</name>
    <name type="common">Giant reed</name>
    <name type="synonym">Donax arundinaceus</name>
    <dbReference type="NCBI Taxonomy" id="35708"/>
    <lineage>
        <taxon>Eukaryota</taxon>
        <taxon>Viridiplantae</taxon>
        <taxon>Streptophyta</taxon>
        <taxon>Embryophyta</taxon>
        <taxon>Tracheophyta</taxon>
        <taxon>Spermatophyta</taxon>
        <taxon>Magnoliopsida</taxon>
        <taxon>Liliopsida</taxon>
        <taxon>Poales</taxon>
        <taxon>Poaceae</taxon>
        <taxon>PACMAD clade</taxon>
        <taxon>Arundinoideae</taxon>
        <taxon>Arundineae</taxon>
        <taxon>Arundo</taxon>
    </lineage>
</organism>
<evidence type="ECO:0000313" key="1">
    <source>
        <dbReference type="EMBL" id="JAE03412.1"/>
    </source>
</evidence>
<dbReference type="AlphaFoldDB" id="A0A0A9ETI3"/>
<reference evidence="1" key="2">
    <citation type="journal article" date="2015" name="Data Brief">
        <title>Shoot transcriptome of the giant reed, Arundo donax.</title>
        <authorList>
            <person name="Barrero R.A."/>
            <person name="Guerrero F.D."/>
            <person name="Moolhuijzen P."/>
            <person name="Goolsby J.A."/>
            <person name="Tidwell J."/>
            <person name="Bellgard S.E."/>
            <person name="Bellgard M.I."/>
        </authorList>
    </citation>
    <scope>NUCLEOTIDE SEQUENCE</scope>
    <source>
        <tissue evidence="1">Shoot tissue taken approximately 20 cm above the soil surface</tissue>
    </source>
</reference>
<sequence length="22" mass="2792">MRSDRAENMRRMQQKIAMRFVH</sequence>